<gene>
    <name evidence="2" type="ORF">ESCO_003129</name>
</gene>
<evidence type="ECO:0000313" key="3">
    <source>
        <dbReference type="Proteomes" id="UP000053831"/>
    </source>
</evidence>
<dbReference type="Pfam" id="PF01841">
    <property type="entry name" value="Transglut_core"/>
    <property type="match status" value="1"/>
</dbReference>
<evidence type="ECO:0000259" key="1">
    <source>
        <dbReference type="Pfam" id="PF01841"/>
    </source>
</evidence>
<reference evidence="2 3" key="1">
    <citation type="submission" date="2015-07" db="EMBL/GenBank/DDBJ databases">
        <title>The genome of the fungus Escovopsis weberi, a specialized disease agent of ant agriculture.</title>
        <authorList>
            <person name="de Man T.J."/>
            <person name="Stajich J.E."/>
            <person name="Kubicek C.P."/>
            <person name="Chenthamara K."/>
            <person name="Atanasova L."/>
            <person name="Druzhinina I.S."/>
            <person name="Birnbaum S."/>
            <person name="Barribeau S.M."/>
            <person name="Teiling C."/>
            <person name="Suen G."/>
            <person name="Currie C."/>
            <person name="Gerardo N.M."/>
        </authorList>
    </citation>
    <scope>NUCLEOTIDE SEQUENCE [LARGE SCALE GENOMIC DNA]</scope>
</reference>
<dbReference type="OrthoDB" id="6129702at2759"/>
<dbReference type="PANTHER" id="PTHR46333">
    <property type="entry name" value="CYTOKINESIS PROTEIN 3"/>
    <property type="match status" value="1"/>
</dbReference>
<accession>A0A0M9VSB0</accession>
<dbReference type="AlphaFoldDB" id="A0A0M9VSB0"/>
<protein>
    <submittedName>
        <fullName evidence="2">Kyphoscoliosis peptidase</fullName>
    </submittedName>
</protein>
<dbReference type="InterPro" id="IPR002931">
    <property type="entry name" value="Transglutaminase-like"/>
</dbReference>
<feature type="domain" description="Transglutaminase-like" evidence="1">
    <location>
        <begin position="26"/>
        <end position="133"/>
    </location>
</feature>
<dbReference type="Gene3D" id="3.10.620.30">
    <property type="match status" value="1"/>
</dbReference>
<keyword evidence="3" id="KW-1185">Reference proteome</keyword>
<proteinExistence type="predicted"/>
<name>A0A0M9VSB0_ESCWE</name>
<organism evidence="2 3">
    <name type="scientific">Escovopsis weberi</name>
    <dbReference type="NCBI Taxonomy" id="150374"/>
    <lineage>
        <taxon>Eukaryota</taxon>
        <taxon>Fungi</taxon>
        <taxon>Dikarya</taxon>
        <taxon>Ascomycota</taxon>
        <taxon>Pezizomycotina</taxon>
        <taxon>Sordariomycetes</taxon>
        <taxon>Hypocreomycetidae</taxon>
        <taxon>Hypocreales</taxon>
        <taxon>Hypocreaceae</taxon>
        <taxon>Escovopsis</taxon>
    </lineage>
</organism>
<dbReference type="PANTHER" id="PTHR46333:SF5">
    <property type="entry name" value="TRANSGLUTAMINASE-LIKE DOMAIN-CONTAINING PROTEIN"/>
    <property type="match status" value="1"/>
</dbReference>
<dbReference type="GO" id="GO:0005737">
    <property type="term" value="C:cytoplasm"/>
    <property type="evidence" value="ECO:0007669"/>
    <property type="project" value="TreeGrafter"/>
</dbReference>
<sequence length="338" mass="37332">MSAGESLPTNDPIGYLARGLCDRFPSYTDKARAIFTWFHHNISYDTVAFFGNSVGRQTPERTISTGLAVCAGYAETYNAIAVRAGLECVVVVGHGKGFGHNALRKGERPPPPKPEGHAWNAVRIDGGEWKLIDACWGAGHICTTANLFKREFHPAQFAAPNDVFARKHFPADPRHQFRNDGRVMSWEEYYVGPTDGVPVEVYGETEQEGIAEDSIQPRERHISANRGQAVRFQFSKVCEHWTSEGSGLGPPPLLLLLVQRPDGSVGDMLPMETDGFWHWLDVDAGDLGGPGRCVFVAKLISFGDREGKAARGVSKEEFVAKRGRIGMAWSTMMKWEVQ</sequence>
<dbReference type="SUPFAM" id="SSF54001">
    <property type="entry name" value="Cysteine proteinases"/>
    <property type="match status" value="1"/>
</dbReference>
<comment type="caution">
    <text evidence="2">The sequence shown here is derived from an EMBL/GenBank/DDBJ whole genome shotgun (WGS) entry which is preliminary data.</text>
</comment>
<dbReference type="Proteomes" id="UP000053831">
    <property type="component" value="Unassembled WGS sequence"/>
</dbReference>
<dbReference type="InterPro" id="IPR038765">
    <property type="entry name" value="Papain-like_cys_pep_sf"/>
</dbReference>
<dbReference type="EMBL" id="LGSR01000022">
    <property type="protein sequence ID" value="KOS17493.1"/>
    <property type="molecule type" value="Genomic_DNA"/>
</dbReference>
<dbReference type="InterPro" id="IPR052557">
    <property type="entry name" value="CAP/Cytokinesis_protein"/>
</dbReference>
<dbReference type="STRING" id="150374.A0A0M9VSB0"/>
<evidence type="ECO:0000313" key="2">
    <source>
        <dbReference type="EMBL" id="KOS17493.1"/>
    </source>
</evidence>